<sequence length="92" mass="10939">MKRLELFRNRLYQKAKEDPERVFYTLHDKLCRMDILEEAWKNVAANHGTAGIDGQTIDDIKAYGADRYLRELQQELMDETYTVSDVRRVYIP</sequence>
<comment type="caution">
    <text evidence="1">The sequence shown here is derived from an EMBL/GenBank/DDBJ whole genome shotgun (WGS) entry which is preliminary data.</text>
</comment>
<keyword evidence="1" id="KW-0548">Nucleotidyltransferase</keyword>
<feature type="non-terminal residue" evidence="1">
    <location>
        <position position="92"/>
    </location>
</feature>
<reference evidence="1" key="2">
    <citation type="journal article" date="2014" name="ISME J.">
        <title>Microbial stratification in low pH oxic and suboxic macroscopic growths along an acid mine drainage.</title>
        <authorList>
            <person name="Mendez-Garcia C."/>
            <person name="Mesa V."/>
            <person name="Sprenger R.R."/>
            <person name="Richter M."/>
            <person name="Diez M.S."/>
            <person name="Solano J."/>
            <person name="Bargiela R."/>
            <person name="Golyshina O.V."/>
            <person name="Manteca A."/>
            <person name="Ramos J.L."/>
            <person name="Gallego J.R."/>
            <person name="Llorente I."/>
            <person name="Martins Dos Santos V.A."/>
            <person name="Jensen O.N."/>
            <person name="Pelaez A.I."/>
            <person name="Sanchez J."/>
            <person name="Ferrer M."/>
        </authorList>
    </citation>
    <scope>NUCLEOTIDE SEQUENCE</scope>
</reference>
<protein>
    <submittedName>
        <fullName evidence="1">RNA-directed DNA polymerase (Reverse transcriptase)</fullName>
    </submittedName>
</protein>
<dbReference type="EMBL" id="AUZX01002797">
    <property type="protein sequence ID" value="EQD75692.1"/>
    <property type="molecule type" value="Genomic_DNA"/>
</dbReference>
<reference evidence="1" key="1">
    <citation type="submission" date="2013-08" db="EMBL/GenBank/DDBJ databases">
        <authorList>
            <person name="Mendez C."/>
            <person name="Richter M."/>
            <person name="Ferrer M."/>
            <person name="Sanchez J."/>
        </authorList>
    </citation>
    <scope>NUCLEOTIDE SEQUENCE</scope>
</reference>
<keyword evidence="1" id="KW-0808">Transferase</keyword>
<evidence type="ECO:0000313" key="1">
    <source>
        <dbReference type="EMBL" id="EQD75692.1"/>
    </source>
</evidence>
<organism evidence="1">
    <name type="scientific">mine drainage metagenome</name>
    <dbReference type="NCBI Taxonomy" id="410659"/>
    <lineage>
        <taxon>unclassified sequences</taxon>
        <taxon>metagenomes</taxon>
        <taxon>ecological metagenomes</taxon>
    </lineage>
</organism>
<name>T1C111_9ZZZZ</name>
<dbReference type="AlphaFoldDB" id="T1C111"/>
<gene>
    <name evidence="1" type="ORF">B1A_03832</name>
</gene>
<dbReference type="GO" id="GO:0003964">
    <property type="term" value="F:RNA-directed DNA polymerase activity"/>
    <property type="evidence" value="ECO:0007669"/>
    <property type="project" value="UniProtKB-KW"/>
</dbReference>
<accession>T1C111</accession>
<keyword evidence="1" id="KW-0695">RNA-directed DNA polymerase</keyword>
<proteinExistence type="predicted"/>